<dbReference type="AlphaFoldDB" id="A0A7W6G5W9"/>
<dbReference type="SUPFAM" id="SSF82649">
    <property type="entry name" value="SufE/NifU"/>
    <property type="match status" value="1"/>
</dbReference>
<accession>A0A7W6G5W9</accession>
<sequence>MASVAALYTPEVLMLATGLVRHRWDDGLALQGAARSPSCGSTMKVGIDLDADGRIARIGLAAQACAIGQAAGAIMADAAIGRSESDFAQAETDLLRWLAGEGDLPDWPGLAAIAPAREFPGRHGAILLGWRAVLQAFSSFAKGEDEIA</sequence>
<name>A0A7W6G5W9_9SPHN</name>
<dbReference type="RefSeq" id="WP_183624331.1">
    <property type="nucleotide sequence ID" value="NZ_JACIDX010000005.1"/>
</dbReference>
<dbReference type="EMBL" id="JACIDX010000005">
    <property type="protein sequence ID" value="MBB3954673.1"/>
    <property type="molecule type" value="Genomic_DNA"/>
</dbReference>
<dbReference type="Gene3D" id="3.90.1010.10">
    <property type="match status" value="1"/>
</dbReference>
<proteinExistence type="predicted"/>
<evidence type="ECO:0000313" key="2">
    <source>
        <dbReference type="Proteomes" id="UP000548867"/>
    </source>
</evidence>
<reference evidence="1 2" key="1">
    <citation type="submission" date="2020-08" db="EMBL/GenBank/DDBJ databases">
        <title>Genomic Encyclopedia of Type Strains, Phase IV (KMG-IV): sequencing the most valuable type-strain genomes for metagenomic binning, comparative biology and taxonomic classification.</title>
        <authorList>
            <person name="Goeker M."/>
        </authorList>
    </citation>
    <scope>NUCLEOTIDE SEQUENCE [LARGE SCALE GENOMIC DNA]</scope>
    <source>
        <strain evidence="1 2">DSM 27057</strain>
    </source>
</reference>
<keyword evidence="2" id="KW-1185">Reference proteome</keyword>
<organism evidence="1 2">
    <name type="scientific">Novosphingobium sediminicola</name>
    <dbReference type="NCBI Taxonomy" id="563162"/>
    <lineage>
        <taxon>Bacteria</taxon>
        <taxon>Pseudomonadati</taxon>
        <taxon>Pseudomonadota</taxon>
        <taxon>Alphaproteobacteria</taxon>
        <taxon>Sphingomonadales</taxon>
        <taxon>Sphingomonadaceae</taxon>
        <taxon>Novosphingobium</taxon>
    </lineage>
</organism>
<evidence type="ECO:0000313" key="1">
    <source>
        <dbReference type="EMBL" id="MBB3954673.1"/>
    </source>
</evidence>
<dbReference type="Proteomes" id="UP000548867">
    <property type="component" value="Unassembled WGS sequence"/>
</dbReference>
<gene>
    <name evidence="1" type="ORF">GGR38_001612</name>
</gene>
<comment type="caution">
    <text evidence="1">The sequence shown here is derived from an EMBL/GenBank/DDBJ whole genome shotgun (WGS) entry which is preliminary data.</text>
</comment>
<protein>
    <submittedName>
        <fullName evidence="1">NifU-like protein involved in Fe-S cluster formation</fullName>
    </submittedName>
</protein>